<evidence type="ECO:0008006" key="4">
    <source>
        <dbReference type="Google" id="ProtNLM"/>
    </source>
</evidence>
<evidence type="ECO:0000313" key="2">
    <source>
        <dbReference type="EMBL" id="CAG9314094.1"/>
    </source>
</evidence>
<feature type="transmembrane region" description="Helical" evidence="1">
    <location>
        <begin position="377"/>
        <end position="400"/>
    </location>
</feature>
<dbReference type="AlphaFoldDB" id="A0AAU9J0E6"/>
<feature type="transmembrane region" description="Helical" evidence="1">
    <location>
        <begin position="20"/>
        <end position="39"/>
    </location>
</feature>
<dbReference type="EMBL" id="CAJZBQ010000011">
    <property type="protein sequence ID" value="CAG9314094.1"/>
    <property type="molecule type" value="Genomic_DNA"/>
</dbReference>
<dbReference type="Proteomes" id="UP001162131">
    <property type="component" value="Unassembled WGS sequence"/>
</dbReference>
<dbReference type="CDD" id="cd18773">
    <property type="entry name" value="PDC1_HK_sensor"/>
    <property type="match status" value="1"/>
</dbReference>
<evidence type="ECO:0000313" key="3">
    <source>
        <dbReference type="Proteomes" id="UP001162131"/>
    </source>
</evidence>
<organism evidence="2 3">
    <name type="scientific">Blepharisma stoltei</name>
    <dbReference type="NCBI Taxonomy" id="1481888"/>
    <lineage>
        <taxon>Eukaryota</taxon>
        <taxon>Sar</taxon>
        <taxon>Alveolata</taxon>
        <taxon>Ciliophora</taxon>
        <taxon>Postciliodesmatophora</taxon>
        <taxon>Heterotrichea</taxon>
        <taxon>Heterotrichida</taxon>
        <taxon>Blepharismidae</taxon>
        <taxon>Blepharisma</taxon>
    </lineage>
</organism>
<protein>
    <recommendedName>
        <fullName evidence="4">Cache domain-containing protein</fullName>
    </recommendedName>
</protein>
<keyword evidence="1" id="KW-1133">Transmembrane helix</keyword>
<name>A0AAU9J0E6_9CILI</name>
<keyword evidence="3" id="KW-1185">Reference proteome</keyword>
<keyword evidence="1" id="KW-0472">Membrane</keyword>
<evidence type="ECO:0000256" key="1">
    <source>
        <dbReference type="SAM" id="Phobius"/>
    </source>
</evidence>
<dbReference type="Gene3D" id="3.30.450.20">
    <property type="entry name" value="PAS domain"/>
    <property type="match status" value="2"/>
</dbReference>
<keyword evidence="1" id="KW-0812">Transmembrane</keyword>
<accession>A0AAU9J0E6</accession>
<sequence>MGLRARYITWPLGQQLQLTFITTGFLISLIVVIITQTQLDWLKSKMLDKSESVLKSSLSHQMTILAREKGRVVEQYLNNYFDLAYSIRELDAMMLGLRGYSEPIIVPNSPVWHDKNTDVMVKNQYGETVDYLTGVFMSPNENSLSDEGTEIVNDHAAMDQLYPTLFRNNTIYAIYTGFATDEIIHEYPGKVFTDTSYTPIVEEWYYKADEYKGYPVVTESYTNTETNTTIFTISTALVVNSSTYSVAAVDVTLYELDQALKDVTVLEDGFIILTSPKGINIIQPSTWDYLGTTAKIYEVTLGLSQSKWLDLVVNPDDTELNTFKDINGTVYYYVIEPVRPYADITNVTHYLLVCAKKENTLKPRDDLSNNFTKSYKIIFWVVFSIAITVFIIIALFIHFITSKISAQLKRIDKVFYKIIRRGLFSSITKGQNTAKLEEYQNGMESIVDSVLEKIEFIKFKEEKFSYYEWGITRPKDVMITHRWENRLYPLNLHHDKQMSWRHVLPKLTKISKKKLNST</sequence>
<gene>
    <name evidence="2" type="ORF">BSTOLATCC_MIC9891</name>
</gene>
<reference evidence="2" key="1">
    <citation type="submission" date="2021-09" db="EMBL/GenBank/DDBJ databases">
        <authorList>
            <consortium name="AG Swart"/>
            <person name="Singh M."/>
            <person name="Singh A."/>
            <person name="Seah K."/>
            <person name="Emmerich C."/>
        </authorList>
    </citation>
    <scope>NUCLEOTIDE SEQUENCE</scope>
    <source>
        <strain evidence="2">ATCC30299</strain>
    </source>
</reference>
<proteinExistence type="predicted"/>
<comment type="caution">
    <text evidence="2">The sequence shown here is derived from an EMBL/GenBank/DDBJ whole genome shotgun (WGS) entry which is preliminary data.</text>
</comment>